<proteinExistence type="predicted"/>
<dbReference type="EMBL" id="LXQA010068845">
    <property type="protein sequence ID" value="MCI08385.1"/>
    <property type="molecule type" value="Genomic_DNA"/>
</dbReference>
<organism evidence="1 2">
    <name type="scientific">Trifolium medium</name>
    <dbReference type="NCBI Taxonomy" id="97028"/>
    <lineage>
        <taxon>Eukaryota</taxon>
        <taxon>Viridiplantae</taxon>
        <taxon>Streptophyta</taxon>
        <taxon>Embryophyta</taxon>
        <taxon>Tracheophyta</taxon>
        <taxon>Spermatophyta</taxon>
        <taxon>Magnoliopsida</taxon>
        <taxon>eudicotyledons</taxon>
        <taxon>Gunneridae</taxon>
        <taxon>Pentapetalae</taxon>
        <taxon>rosids</taxon>
        <taxon>fabids</taxon>
        <taxon>Fabales</taxon>
        <taxon>Fabaceae</taxon>
        <taxon>Papilionoideae</taxon>
        <taxon>50 kb inversion clade</taxon>
        <taxon>NPAAA clade</taxon>
        <taxon>Hologalegina</taxon>
        <taxon>IRL clade</taxon>
        <taxon>Trifolieae</taxon>
        <taxon>Trifolium</taxon>
    </lineage>
</organism>
<keyword evidence="2" id="KW-1185">Reference proteome</keyword>
<dbReference type="Proteomes" id="UP000265520">
    <property type="component" value="Unassembled WGS sequence"/>
</dbReference>
<evidence type="ECO:0000313" key="2">
    <source>
        <dbReference type="Proteomes" id="UP000265520"/>
    </source>
</evidence>
<reference evidence="1 2" key="1">
    <citation type="journal article" date="2018" name="Front. Plant Sci.">
        <title>Red Clover (Trifolium pratense) and Zigzag Clover (T. medium) - A Picture of Genomic Similarities and Differences.</title>
        <authorList>
            <person name="Dluhosova J."/>
            <person name="Istvanek J."/>
            <person name="Nedelnik J."/>
            <person name="Repkova J."/>
        </authorList>
    </citation>
    <scope>NUCLEOTIDE SEQUENCE [LARGE SCALE GENOMIC DNA]</scope>
    <source>
        <strain evidence="2">cv. 10/8</strain>
        <tissue evidence="1">Leaf</tissue>
    </source>
</reference>
<protein>
    <submittedName>
        <fullName evidence="1">Uncharacterized protein</fullName>
    </submittedName>
</protein>
<evidence type="ECO:0000313" key="1">
    <source>
        <dbReference type="EMBL" id="MCI08385.1"/>
    </source>
</evidence>
<dbReference type="AlphaFoldDB" id="A0A392PBY0"/>
<sequence>MKPVTITAPNLIPNSSGIRLELVIERFESVNNSIQNGFAYAGTIDDKEDGVAFGFGFGFEFEFVVAVVAPETNFPREMLALIASFNDNEDVVLCDASE</sequence>
<comment type="caution">
    <text evidence="1">The sequence shown here is derived from an EMBL/GenBank/DDBJ whole genome shotgun (WGS) entry which is preliminary data.</text>
</comment>
<accession>A0A392PBY0</accession>
<feature type="non-terminal residue" evidence="1">
    <location>
        <position position="98"/>
    </location>
</feature>
<name>A0A392PBY0_9FABA</name>